<dbReference type="Gene3D" id="3.30.2010.10">
    <property type="entry name" value="Metalloproteases ('zincins'), catalytic domain"/>
    <property type="match status" value="1"/>
</dbReference>
<sequence length="414" mass="46357">MFEILASAAPGFDVEAATRAYLETLQGAARESSDAYFEGGYWLILFGAAAAVLVDWLILRFGLANRFRNLGERVFKRPFAITWLTALLYTLVGWVLSLPWSIYTGFVREKQYDLLDQSFGAWIGESLIALALGLAVMPLFIAVIYAVIRKSPRGWWAWGTGVVGLFLAVMLMVAPVFISPLFNTYTELEDGPLRERIVAMAAQYDVPADNIYVFDQSKQHKRISANVSGLGPTIRISLNDNLLERTSEEEIVAVMGHELGHYKLNHGLWRVTFMLTIIGLGLFVVSRAAPWLIRKYGDRWGVRDITDPASLPVLGIVLSVYFMLATPAFNNITRVQENEADAFGLEAAQEPDGFARAAMRLSEYRKIEAGPVEEFLFYTHPSGENRVRRSMQWKADNVPNAAMIVPEEGYLDPQ</sequence>
<keyword evidence="9" id="KW-0812">Transmembrane</keyword>
<feature type="binding site" evidence="7">
    <location>
        <position position="261"/>
    </location>
    <ligand>
        <name>Zn(2+)</name>
        <dbReference type="ChEBI" id="CHEBI:29105"/>
        <note>catalytic</note>
    </ligand>
</feature>
<dbReference type="RefSeq" id="WP_170013618.1">
    <property type="nucleotide sequence ID" value="NZ_JABCRE010000003.1"/>
</dbReference>
<feature type="transmembrane region" description="Helical" evidence="9">
    <location>
        <begin position="155"/>
        <end position="178"/>
    </location>
</feature>
<comment type="similarity">
    <text evidence="8">Belongs to the peptidase M48 family.</text>
</comment>
<feature type="transmembrane region" description="Helical" evidence="9">
    <location>
        <begin position="80"/>
        <end position="102"/>
    </location>
</feature>
<reference evidence="12 13" key="1">
    <citation type="submission" date="2020-04" db="EMBL/GenBank/DDBJ databases">
        <authorList>
            <person name="Liu A."/>
        </authorList>
    </citation>
    <scope>NUCLEOTIDE SEQUENCE [LARGE SCALE GENOMIC DNA]</scope>
    <source>
        <strain evidence="12 13">RZ02</strain>
    </source>
</reference>
<keyword evidence="2 7" id="KW-0479">Metal-binding</keyword>
<keyword evidence="13" id="KW-1185">Reference proteome</keyword>
<evidence type="ECO:0000259" key="10">
    <source>
        <dbReference type="Pfam" id="PF01435"/>
    </source>
</evidence>
<evidence type="ECO:0000256" key="2">
    <source>
        <dbReference type="ARBA" id="ARBA00022723"/>
    </source>
</evidence>
<dbReference type="PANTHER" id="PTHR10120">
    <property type="entry name" value="CAAX PRENYL PROTEASE 1"/>
    <property type="match status" value="1"/>
</dbReference>
<dbReference type="GO" id="GO:0004222">
    <property type="term" value="F:metalloendopeptidase activity"/>
    <property type="evidence" value="ECO:0007669"/>
    <property type="project" value="InterPro"/>
</dbReference>
<evidence type="ECO:0000313" key="12">
    <source>
        <dbReference type="EMBL" id="NMW32768.1"/>
    </source>
</evidence>
<evidence type="ECO:0000256" key="1">
    <source>
        <dbReference type="ARBA" id="ARBA00022670"/>
    </source>
</evidence>
<keyword evidence="9" id="KW-0472">Membrane</keyword>
<proteinExistence type="inferred from homology"/>
<gene>
    <name evidence="12" type="ORF">HKD42_11915</name>
</gene>
<keyword evidence="9" id="KW-1133">Transmembrane helix</keyword>
<feature type="domain" description="Peptidase M48" evidence="10">
    <location>
        <begin position="189"/>
        <end position="389"/>
    </location>
</feature>
<dbReference type="AlphaFoldDB" id="A0A848QUJ2"/>
<keyword evidence="5 8" id="KW-0482">Metalloprotease</keyword>
<evidence type="ECO:0000256" key="7">
    <source>
        <dbReference type="PIRSR" id="PIRSR627057-2"/>
    </source>
</evidence>
<dbReference type="Pfam" id="PF16491">
    <property type="entry name" value="Peptidase_M48_N"/>
    <property type="match status" value="1"/>
</dbReference>
<keyword evidence="3 8" id="KW-0378">Hydrolase</keyword>
<evidence type="ECO:0000256" key="4">
    <source>
        <dbReference type="ARBA" id="ARBA00022833"/>
    </source>
</evidence>
<organism evidence="12 13">
    <name type="scientific">Pontixanthobacter rizhaonensis</name>
    <dbReference type="NCBI Taxonomy" id="2730337"/>
    <lineage>
        <taxon>Bacteria</taxon>
        <taxon>Pseudomonadati</taxon>
        <taxon>Pseudomonadota</taxon>
        <taxon>Alphaproteobacteria</taxon>
        <taxon>Sphingomonadales</taxon>
        <taxon>Erythrobacteraceae</taxon>
        <taxon>Pontixanthobacter</taxon>
    </lineage>
</organism>
<comment type="caution">
    <text evidence="12">The sequence shown here is derived from an EMBL/GenBank/DDBJ whole genome shotgun (WGS) entry which is preliminary data.</text>
</comment>
<keyword evidence="1 8" id="KW-0645">Protease</keyword>
<accession>A0A848QUJ2</accession>
<name>A0A848QUJ2_9SPHN</name>
<feature type="transmembrane region" description="Helical" evidence="9">
    <location>
        <begin position="40"/>
        <end position="59"/>
    </location>
</feature>
<dbReference type="GO" id="GO:0071586">
    <property type="term" value="P:CAAX-box protein processing"/>
    <property type="evidence" value="ECO:0007669"/>
    <property type="project" value="InterPro"/>
</dbReference>
<evidence type="ECO:0000256" key="6">
    <source>
        <dbReference type="PIRSR" id="PIRSR627057-1"/>
    </source>
</evidence>
<dbReference type="InterPro" id="IPR027057">
    <property type="entry name" value="CAXX_Prtase_1"/>
</dbReference>
<feature type="domain" description="CAAX prenyl protease 1 N-terminal" evidence="11">
    <location>
        <begin position="39"/>
        <end position="184"/>
    </location>
</feature>
<evidence type="ECO:0000256" key="5">
    <source>
        <dbReference type="ARBA" id="ARBA00023049"/>
    </source>
</evidence>
<keyword evidence="4 7" id="KW-0862">Zinc</keyword>
<evidence type="ECO:0000256" key="8">
    <source>
        <dbReference type="RuleBase" id="RU003983"/>
    </source>
</evidence>
<feature type="binding site" evidence="7">
    <location>
        <position position="257"/>
    </location>
    <ligand>
        <name>Zn(2+)</name>
        <dbReference type="ChEBI" id="CHEBI:29105"/>
        <note>catalytic</note>
    </ligand>
</feature>
<dbReference type="EMBL" id="JABCRE010000003">
    <property type="protein sequence ID" value="NMW32768.1"/>
    <property type="molecule type" value="Genomic_DNA"/>
</dbReference>
<feature type="transmembrane region" description="Helical" evidence="9">
    <location>
        <begin position="122"/>
        <end position="148"/>
    </location>
</feature>
<feature type="transmembrane region" description="Helical" evidence="9">
    <location>
        <begin position="309"/>
        <end position="329"/>
    </location>
</feature>
<evidence type="ECO:0000256" key="3">
    <source>
        <dbReference type="ARBA" id="ARBA00022801"/>
    </source>
</evidence>
<dbReference type="Pfam" id="PF01435">
    <property type="entry name" value="Peptidase_M48"/>
    <property type="match status" value="1"/>
</dbReference>
<comment type="cofactor">
    <cofactor evidence="7 8">
        <name>Zn(2+)</name>
        <dbReference type="ChEBI" id="CHEBI:29105"/>
    </cofactor>
    <text evidence="7 8">Binds 1 zinc ion per subunit.</text>
</comment>
<evidence type="ECO:0000256" key="9">
    <source>
        <dbReference type="SAM" id="Phobius"/>
    </source>
</evidence>
<feature type="binding site" evidence="7">
    <location>
        <position position="337"/>
    </location>
    <ligand>
        <name>Zn(2+)</name>
        <dbReference type="ChEBI" id="CHEBI:29105"/>
        <note>catalytic</note>
    </ligand>
</feature>
<dbReference type="InterPro" id="IPR001915">
    <property type="entry name" value="Peptidase_M48"/>
</dbReference>
<dbReference type="GO" id="GO:0046872">
    <property type="term" value="F:metal ion binding"/>
    <property type="evidence" value="ECO:0007669"/>
    <property type="project" value="UniProtKB-KW"/>
</dbReference>
<dbReference type="CDD" id="cd07343">
    <property type="entry name" value="M48A_Zmpste24p_like"/>
    <property type="match status" value="1"/>
</dbReference>
<protein>
    <submittedName>
        <fullName evidence="12">M48 family metallopeptidase</fullName>
    </submittedName>
</protein>
<evidence type="ECO:0000259" key="11">
    <source>
        <dbReference type="Pfam" id="PF16491"/>
    </source>
</evidence>
<feature type="active site" description="Proton donor" evidence="6">
    <location>
        <position position="341"/>
    </location>
</feature>
<dbReference type="InterPro" id="IPR032456">
    <property type="entry name" value="Peptidase_M48_N"/>
</dbReference>
<evidence type="ECO:0000313" key="13">
    <source>
        <dbReference type="Proteomes" id="UP000561181"/>
    </source>
</evidence>
<feature type="active site" evidence="6">
    <location>
        <position position="258"/>
    </location>
</feature>
<feature type="transmembrane region" description="Helical" evidence="9">
    <location>
        <begin position="268"/>
        <end position="289"/>
    </location>
</feature>
<dbReference type="Proteomes" id="UP000561181">
    <property type="component" value="Unassembled WGS sequence"/>
</dbReference>